<accession>A0A315Z9L7</accession>
<name>A0A315Z9L7_SEDFL</name>
<comment type="caution">
    <text evidence="1">The sequence shown here is derived from an EMBL/GenBank/DDBJ whole genome shotgun (WGS) entry which is preliminary data.</text>
</comment>
<dbReference type="AlphaFoldDB" id="A0A315Z9L7"/>
<organism evidence="1 2">
    <name type="scientific">Sediminitomix flava</name>
    <dbReference type="NCBI Taxonomy" id="379075"/>
    <lineage>
        <taxon>Bacteria</taxon>
        <taxon>Pseudomonadati</taxon>
        <taxon>Bacteroidota</taxon>
        <taxon>Cytophagia</taxon>
        <taxon>Cytophagales</taxon>
        <taxon>Flammeovirgaceae</taxon>
        <taxon>Sediminitomix</taxon>
    </lineage>
</organism>
<proteinExistence type="predicted"/>
<evidence type="ECO:0000313" key="2">
    <source>
        <dbReference type="Proteomes" id="UP000245535"/>
    </source>
</evidence>
<gene>
    <name evidence="1" type="ORF">BC781_103508</name>
</gene>
<keyword evidence="2" id="KW-1185">Reference proteome</keyword>
<sequence length="31" mass="3689">MDNISQHKTLLSLGGRESFEQHWTSLYAYEF</sequence>
<reference evidence="1 2" key="1">
    <citation type="submission" date="2018-03" db="EMBL/GenBank/DDBJ databases">
        <title>Genomic Encyclopedia of Archaeal and Bacterial Type Strains, Phase II (KMG-II): from individual species to whole genera.</title>
        <authorList>
            <person name="Goeker M."/>
        </authorList>
    </citation>
    <scope>NUCLEOTIDE SEQUENCE [LARGE SCALE GENOMIC DNA]</scope>
    <source>
        <strain evidence="1 2">DSM 28229</strain>
    </source>
</reference>
<protein>
    <submittedName>
        <fullName evidence="1">Uncharacterized protein</fullName>
    </submittedName>
</protein>
<evidence type="ECO:0000313" key="1">
    <source>
        <dbReference type="EMBL" id="PWJ42256.1"/>
    </source>
</evidence>
<dbReference type="Proteomes" id="UP000245535">
    <property type="component" value="Unassembled WGS sequence"/>
</dbReference>
<dbReference type="EMBL" id="QGDO01000003">
    <property type="protein sequence ID" value="PWJ42256.1"/>
    <property type="molecule type" value="Genomic_DNA"/>
</dbReference>